<dbReference type="AlphaFoldDB" id="A0A4S4LTF7"/>
<keyword evidence="1" id="KW-0732">Signal</keyword>
<dbReference type="Proteomes" id="UP000310158">
    <property type="component" value="Unassembled WGS sequence"/>
</dbReference>
<evidence type="ECO:0000256" key="1">
    <source>
        <dbReference type="SAM" id="SignalP"/>
    </source>
</evidence>
<proteinExistence type="predicted"/>
<keyword evidence="3" id="KW-1185">Reference proteome</keyword>
<feature type="signal peptide" evidence="1">
    <location>
        <begin position="1"/>
        <end position="24"/>
    </location>
</feature>
<sequence length="227" mass="27530">MLFWMHRAWSLLAFCMRFVRDKCADNVLRHIIALDNALDHLWDSAHIACGRGDMGKRWRCPALDAYLVQEYVIGCHNKEFWEEWLSSHPDIFIEEIDPLDYDWEEWCETRPYLQWGMREKWSWWEVRESERMQELQGKTWRQFMEDVGINCDDAGQLVLPSPDRPRRLSHDLEYIVEISSEEEEESVEERKRRKRDYREIYLWERENEIPADGDPLQNAPPDYTSQE</sequence>
<organism evidence="2 3">
    <name type="scientific">Bondarzewia mesenterica</name>
    <dbReference type="NCBI Taxonomy" id="1095465"/>
    <lineage>
        <taxon>Eukaryota</taxon>
        <taxon>Fungi</taxon>
        <taxon>Dikarya</taxon>
        <taxon>Basidiomycota</taxon>
        <taxon>Agaricomycotina</taxon>
        <taxon>Agaricomycetes</taxon>
        <taxon>Russulales</taxon>
        <taxon>Bondarzewiaceae</taxon>
        <taxon>Bondarzewia</taxon>
    </lineage>
</organism>
<evidence type="ECO:0000313" key="3">
    <source>
        <dbReference type="Proteomes" id="UP000310158"/>
    </source>
</evidence>
<gene>
    <name evidence="2" type="ORF">EW146_g5140</name>
</gene>
<evidence type="ECO:0000313" key="2">
    <source>
        <dbReference type="EMBL" id="THH15317.1"/>
    </source>
</evidence>
<comment type="caution">
    <text evidence="2">The sequence shown here is derived from an EMBL/GenBank/DDBJ whole genome shotgun (WGS) entry which is preliminary data.</text>
</comment>
<protein>
    <submittedName>
        <fullName evidence="2">Uncharacterized protein</fullName>
    </submittedName>
</protein>
<feature type="chain" id="PRO_5020488765" evidence="1">
    <location>
        <begin position="25"/>
        <end position="227"/>
    </location>
</feature>
<name>A0A4S4LTF7_9AGAM</name>
<reference evidence="2 3" key="1">
    <citation type="submission" date="2019-02" db="EMBL/GenBank/DDBJ databases">
        <title>Genome sequencing of the rare red list fungi Bondarzewia mesenterica.</title>
        <authorList>
            <person name="Buettner E."/>
            <person name="Kellner H."/>
        </authorList>
    </citation>
    <scope>NUCLEOTIDE SEQUENCE [LARGE SCALE GENOMIC DNA]</scope>
    <source>
        <strain evidence="2 3">DSM 108281</strain>
    </source>
</reference>
<dbReference type="EMBL" id="SGPL01000216">
    <property type="protein sequence ID" value="THH15317.1"/>
    <property type="molecule type" value="Genomic_DNA"/>
</dbReference>
<accession>A0A4S4LTF7</accession>